<dbReference type="EMBL" id="JAULRT010000032">
    <property type="protein sequence ID" value="MDO3380906.1"/>
    <property type="molecule type" value="Genomic_DNA"/>
</dbReference>
<evidence type="ECO:0008006" key="3">
    <source>
        <dbReference type="Google" id="ProtNLM"/>
    </source>
</evidence>
<dbReference type="Proteomes" id="UP001168380">
    <property type="component" value="Unassembled WGS sequence"/>
</dbReference>
<reference evidence="1" key="1">
    <citation type="submission" date="2023-07" db="EMBL/GenBank/DDBJ databases">
        <title>Gilvimarinus algae sp. nov., isolated from the surface of Kelp.</title>
        <authorList>
            <person name="Sun Y.Y."/>
            <person name="Gong Y."/>
            <person name="Du Z.J."/>
        </authorList>
    </citation>
    <scope>NUCLEOTIDE SEQUENCE</scope>
    <source>
        <strain evidence="1">SDUM040014</strain>
    </source>
</reference>
<protein>
    <recommendedName>
        <fullName evidence="3">VOC domain-containing protein</fullName>
    </recommendedName>
</protein>
<sequence>MRFNHYGVPTTERFEGEIDLPHLKMTVSDHLANPYRIQLQRYWPGAPYPELVKSVPHIAFSVDSLESELKHRKVIIPPNSPSEGLLVAFIEINNIPVELMEFLSDHTH</sequence>
<comment type="caution">
    <text evidence="1">The sequence shown here is derived from an EMBL/GenBank/DDBJ whole genome shotgun (WGS) entry which is preliminary data.</text>
</comment>
<name>A0ABT8TE20_9GAMM</name>
<keyword evidence="2" id="KW-1185">Reference proteome</keyword>
<dbReference type="RefSeq" id="WP_302711029.1">
    <property type="nucleotide sequence ID" value="NZ_JAULRT010000032.1"/>
</dbReference>
<accession>A0ABT8TE20</accession>
<proteinExistence type="predicted"/>
<gene>
    <name evidence="1" type="ORF">QWI16_01895</name>
</gene>
<organism evidence="1 2">
    <name type="scientific">Gilvimarinus algae</name>
    <dbReference type="NCBI Taxonomy" id="3058037"/>
    <lineage>
        <taxon>Bacteria</taxon>
        <taxon>Pseudomonadati</taxon>
        <taxon>Pseudomonadota</taxon>
        <taxon>Gammaproteobacteria</taxon>
        <taxon>Cellvibrionales</taxon>
        <taxon>Cellvibrionaceae</taxon>
        <taxon>Gilvimarinus</taxon>
    </lineage>
</organism>
<evidence type="ECO:0000313" key="1">
    <source>
        <dbReference type="EMBL" id="MDO3380906.1"/>
    </source>
</evidence>
<evidence type="ECO:0000313" key="2">
    <source>
        <dbReference type="Proteomes" id="UP001168380"/>
    </source>
</evidence>